<dbReference type="CDD" id="cd00130">
    <property type="entry name" value="PAS"/>
    <property type="match status" value="2"/>
</dbReference>
<keyword evidence="5" id="KW-0418">Kinase</keyword>
<dbReference type="InterPro" id="IPR000014">
    <property type="entry name" value="PAS"/>
</dbReference>
<keyword evidence="9" id="KW-0812">Transmembrane</keyword>
<feature type="region of interest" description="Disordered" evidence="8">
    <location>
        <begin position="1"/>
        <end position="23"/>
    </location>
</feature>
<evidence type="ECO:0000256" key="8">
    <source>
        <dbReference type="SAM" id="MobiDB-lite"/>
    </source>
</evidence>
<organism evidence="11 12">
    <name type="scientific">Variovorax ginsengisoli</name>
    <dbReference type="NCBI Taxonomy" id="363844"/>
    <lineage>
        <taxon>Bacteria</taxon>
        <taxon>Pseudomonadati</taxon>
        <taxon>Pseudomonadota</taxon>
        <taxon>Betaproteobacteria</taxon>
        <taxon>Burkholderiales</taxon>
        <taxon>Comamonadaceae</taxon>
        <taxon>Variovorax</taxon>
    </lineage>
</organism>
<protein>
    <submittedName>
        <fullName evidence="11">Diguanylate cyclase (GGDEF)-like protein/PAS domain S-box-containing protein</fullName>
    </submittedName>
</protein>
<keyword evidence="4" id="KW-0547">Nucleotide-binding</keyword>
<evidence type="ECO:0000313" key="11">
    <source>
        <dbReference type="EMBL" id="MDP9900943.1"/>
    </source>
</evidence>
<dbReference type="NCBIfam" id="TIGR00254">
    <property type="entry name" value="GGDEF"/>
    <property type="match status" value="1"/>
</dbReference>
<evidence type="ECO:0000313" key="12">
    <source>
        <dbReference type="Proteomes" id="UP001226867"/>
    </source>
</evidence>
<keyword evidence="3" id="KW-0808">Transferase</keyword>
<sequence>MSAPDARNFMPQPFVPDLHQHTSRKQRRRVAKLAALNLAIALLLCALVYFVLSSSKQMVADQTRAIAENLAAIAKLNIESELGRIDAVLTATAEEIQRMQAAGIDDDQVFLDVLASRMPLVPGAEALRLSDAKGQVRWGNDIALSAPANIADRPFFQRAMSSPQASTLVTRPIRSRISGHWVIALLRPIRPNGQFSGVLYASIAVSHFEGLFSRYELGEKDAVSLRNTAMQLIARRSPGSASQGEVGEVIVSPEMRTAIRDKSSGGVYFSRAALDQVDRTTAYRAVDGWPFVVYAGLNNARFLQPWWQQALLVSSLAALCWLLVALASLAALRSSARQAGVLAALAEQTRQTQALLRVAADGIHIMNRHGRLVEMSDSFAEMLHSTRDRLLGRHVSTWDVNQDEEKINAWLAKIAPGDKQRVEVQHRRDDGAVIDVELQMRVAEIAGELMIFASGRDITQVKRLLHEQTAMLESDLVGMVRVENQTIGWRNQAFERLFGYEPGELADKPLRVLYADDETYHQASEQAASMLRESAQHRVELRMRRRTGEDIWIAVSGVRMSRSQTFWMAVDITALKQTHARLAHAASHDLLTGLPNRLSMRYRLQQSLMAAESEGGALAVCYMDLDGFKAINDRLGHEAGDLLLVEVARRVNAVLRPGDAAFRVGGDEFVLALAPSSLAQWRQLLDRLLVCIAQPIDLNRGPPASVGVTIGVAVSRSSGSDVESLLDRADEIMLRGKRSGKRQVWWG</sequence>
<evidence type="ECO:0000256" key="7">
    <source>
        <dbReference type="ARBA" id="ARBA00023012"/>
    </source>
</evidence>
<dbReference type="SMART" id="SM00091">
    <property type="entry name" value="PAS"/>
    <property type="match status" value="2"/>
</dbReference>
<dbReference type="Proteomes" id="UP001226867">
    <property type="component" value="Unassembled WGS sequence"/>
</dbReference>
<dbReference type="Pfam" id="PF13426">
    <property type="entry name" value="PAS_9"/>
    <property type="match status" value="2"/>
</dbReference>
<dbReference type="Gene3D" id="3.30.450.20">
    <property type="entry name" value="PAS domain"/>
    <property type="match status" value="4"/>
</dbReference>
<dbReference type="Gene3D" id="3.30.70.270">
    <property type="match status" value="1"/>
</dbReference>
<evidence type="ECO:0000256" key="9">
    <source>
        <dbReference type="SAM" id="Phobius"/>
    </source>
</evidence>
<dbReference type="SMART" id="SM00086">
    <property type="entry name" value="PAC"/>
    <property type="match status" value="2"/>
</dbReference>
<accession>A0ABT9S9A7</accession>
<gene>
    <name evidence="11" type="ORF">J2W36_003209</name>
</gene>
<dbReference type="InterPro" id="IPR029151">
    <property type="entry name" value="Sensor-like_sf"/>
</dbReference>
<comment type="subcellular location">
    <subcellularLocation>
        <location evidence="1">Membrane</location>
    </subcellularLocation>
</comment>
<evidence type="ECO:0000256" key="3">
    <source>
        <dbReference type="ARBA" id="ARBA00022679"/>
    </source>
</evidence>
<dbReference type="InterPro" id="IPR029787">
    <property type="entry name" value="Nucleotide_cyclase"/>
</dbReference>
<keyword evidence="7" id="KW-0902">Two-component regulatory system</keyword>
<evidence type="ECO:0000256" key="5">
    <source>
        <dbReference type="ARBA" id="ARBA00022777"/>
    </source>
</evidence>
<dbReference type="CDD" id="cd12914">
    <property type="entry name" value="PDC1_DGC_like"/>
    <property type="match status" value="1"/>
</dbReference>
<dbReference type="CDD" id="cd12915">
    <property type="entry name" value="PDC2_DGC_like"/>
    <property type="match status" value="1"/>
</dbReference>
<feature type="domain" description="GGDEF" evidence="10">
    <location>
        <begin position="616"/>
        <end position="747"/>
    </location>
</feature>
<keyword evidence="9" id="KW-1133">Transmembrane helix</keyword>
<dbReference type="Pfam" id="PF00990">
    <property type="entry name" value="GGDEF"/>
    <property type="match status" value="1"/>
</dbReference>
<keyword evidence="9" id="KW-0472">Membrane</keyword>
<dbReference type="InterPro" id="IPR035965">
    <property type="entry name" value="PAS-like_dom_sf"/>
</dbReference>
<dbReference type="SUPFAM" id="SSF103190">
    <property type="entry name" value="Sensory domain-like"/>
    <property type="match status" value="1"/>
</dbReference>
<dbReference type="PROSITE" id="PS50887">
    <property type="entry name" value="GGDEF"/>
    <property type="match status" value="1"/>
</dbReference>
<evidence type="ECO:0000256" key="2">
    <source>
        <dbReference type="ARBA" id="ARBA00022553"/>
    </source>
</evidence>
<keyword evidence="2" id="KW-0597">Phosphoprotein</keyword>
<dbReference type="SUPFAM" id="SSF55785">
    <property type="entry name" value="PYP-like sensor domain (PAS domain)"/>
    <property type="match status" value="2"/>
</dbReference>
<evidence type="ECO:0000256" key="6">
    <source>
        <dbReference type="ARBA" id="ARBA00022840"/>
    </source>
</evidence>
<dbReference type="RefSeq" id="WP_307690727.1">
    <property type="nucleotide sequence ID" value="NZ_JAUSRO010000009.1"/>
</dbReference>
<name>A0ABT9S9A7_9BURK</name>
<comment type="caution">
    <text evidence="11">The sequence shown here is derived from an EMBL/GenBank/DDBJ whole genome shotgun (WGS) entry which is preliminary data.</text>
</comment>
<keyword evidence="12" id="KW-1185">Reference proteome</keyword>
<dbReference type="PANTHER" id="PTHR44757">
    <property type="entry name" value="DIGUANYLATE CYCLASE DGCP"/>
    <property type="match status" value="1"/>
</dbReference>
<keyword evidence="6" id="KW-0067">ATP-binding</keyword>
<dbReference type="NCBIfam" id="TIGR00229">
    <property type="entry name" value="sensory_box"/>
    <property type="match status" value="2"/>
</dbReference>
<dbReference type="CDD" id="cd01949">
    <property type="entry name" value="GGDEF"/>
    <property type="match status" value="1"/>
</dbReference>
<dbReference type="PANTHER" id="PTHR44757:SF2">
    <property type="entry name" value="BIOFILM ARCHITECTURE MAINTENANCE PROTEIN MBAA"/>
    <property type="match status" value="1"/>
</dbReference>
<reference evidence="11 12" key="1">
    <citation type="submission" date="2023-07" db="EMBL/GenBank/DDBJ databases">
        <title>Sorghum-associated microbial communities from plants grown in Nebraska, USA.</title>
        <authorList>
            <person name="Schachtman D."/>
        </authorList>
    </citation>
    <scope>NUCLEOTIDE SEQUENCE [LARGE SCALE GENOMIC DNA]</scope>
    <source>
        <strain evidence="11 12">DS1607</strain>
    </source>
</reference>
<evidence type="ECO:0000259" key="10">
    <source>
        <dbReference type="PROSITE" id="PS50887"/>
    </source>
</evidence>
<dbReference type="EMBL" id="JAUSRO010000009">
    <property type="protein sequence ID" value="MDP9900943.1"/>
    <property type="molecule type" value="Genomic_DNA"/>
</dbReference>
<evidence type="ECO:0000256" key="4">
    <source>
        <dbReference type="ARBA" id="ARBA00022741"/>
    </source>
</evidence>
<feature type="transmembrane region" description="Helical" evidence="9">
    <location>
        <begin position="33"/>
        <end position="52"/>
    </location>
</feature>
<proteinExistence type="predicted"/>
<dbReference type="InterPro" id="IPR001610">
    <property type="entry name" value="PAC"/>
</dbReference>
<evidence type="ECO:0000256" key="1">
    <source>
        <dbReference type="ARBA" id="ARBA00004370"/>
    </source>
</evidence>
<dbReference type="InterPro" id="IPR043128">
    <property type="entry name" value="Rev_trsase/Diguanyl_cyclase"/>
</dbReference>
<dbReference type="InterPro" id="IPR052155">
    <property type="entry name" value="Biofilm_reg_signaling"/>
</dbReference>
<dbReference type="InterPro" id="IPR000160">
    <property type="entry name" value="GGDEF_dom"/>
</dbReference>
<dbReference type="SMART" id="SM00267">
    <property type="entry name" value="GGDEF"/>
    <property type="match status" value="1"/>
</dbReference>
<dbReference type="SUPFAM" id="SSF55073">
    <property type="entry name" value="Nucleotide cyclase"/>
    <property type="match status" value="1"/>
</dbReference>